<dbReference type="AlphaFoldDB" id="A0A6J4J196"/>
<sequence length="132" mass="14811">DDDRPDRGHAHAHPQRQLGVPRERDHAAQQAQGPRGAGPARAGLHRRLPHRGRHRRAVARGRPEVRPEPRAQHRRHQARVEAGPARLREVRRAPAGARRPRRRDHLDVLGPADRPPGTPATDGRGSPRLRLV</sequence>
<gene>
    <name evidence="2" type="ORF">AVDCRST_MAG54-2746</name>
</gene>
<evidence type="ECO:0000256" key="1">
    <source>
        <dbReference type="SAM" id="MobiDB-lite"/>
    </source>
</evidence>
<evidence type="ECO:0000313" key="2">
    <source>
        <dbReference type="EMBL" id="CAA9266328.1"/>
    </source>
</evidence>
<organism evidence="2">
    <name type="scientific">uncultured Actinomycetospora sp</name>
    <dbReference type="NCBI Taxonomy" id="1135996"/>
    <lineage>
        <taxon>Bacteria</taxon>
        <taxon>Bacillati</taxon>
        <taxon>Actinomycetota</taxon>
        <taxon>Actinomycetes</taxon>
        <taxon>Pseudonocardiales</taxon>
        <taxon>Pseudonocardiaceae</taxon>
        <taxon>Actinomycetospora</taxon>
        <taxon>environmental samples</taxon>
    </lineage>
</organism>
<name>A0A6J4J196_9PSEU</name>
<dbReference type="GO" id="GO:0005840">
    <property type="term" value="C:ribosome"/>
    <property type="evidence" value="ECO:0007669"/>
    <property type="project" value="UniProtKB-KW"/>
</dbReference>
<feature type="region of interest" description="Disordered" evidence="1">
    <location>
        <begin position="1"/>
        <end position="132"/>
    </location>
</feature>
<feature type="non-terminal residue" evidence="2">
    <location>
        <position position="132"/>
    </location>
</feature>
<proteinExistence type="predicted"/>
<feature type="compositionally biased region" description="Basic and acidic residues" evidence="1">
    <location>
        <begin position="61"/>
        <end position="71"/>
    </location>
</feature>
<feature type="non-terminal residue" evidence="2">
    <location>
        <position position="1"/>
    </location>
</feature>
<accession>A0A6J4J196</accession>
<feature type="compositionally biased region" description="Basic residues" evidence="1">
    <location>
        <begin position="43"/>
        <end position="59"/>
    </location>
</feature>
<reference evidence="2" key="1">
    <citation type="submission" date="2020-02" db="EMBL/GenBank/DDBJ databases">
        <authorList>
            <person name="Meier V. D."/>
        </authorList>
    </citation>
    <scope>NUCLEOTIDE SEQUENCE</scope>
    <source>
        <strain evidence="2">AVDCRST_MAG54</strain>
    </source>
</reference>
<keyword evidence="2" id="KW-0687">Ribonucleoprotein</keyword>
<protein>
    <submittedName>
        <fullName evidence="2">SSU ribosomal protein S8p (S15Ae)</fullName>
    </submittedName>
</protein>
<feature type="compositionally biased region" description="Low complexity" evidence="1">
    <location>
        <begin position="28"/>
        <end position="42"/>
    </location>
</feature>
<keyword evidence="2" id="KW-0689">Ribosomal protein</keyword>
<dbReference type="EMBL" id="CADCTH010000349">
    <property type="protein sequence ID" value="CAA9266328.1"/>
    <property type="molecule type" value="Genomic_DNA"/>
</dbReference>